<proteinExistence type="predicted"/>
<keyword evidence="3" id="KW-1185">Reference proteome</keyword>
<evidence type="ECO:0000313" key="3">
    <source>
        <dbReference type="Proteomes" id="UP000784294"/>
    </source>
</evidence>
<comment type="caution">
    <text evidence="2">The sequence shown here is derived from an EMBL/GenBank/DDBJ whole genome shotgun (WGS) entry which is preliminary data.</text>
</comment>
<feature type="compositionally biased region" description="Low complexity" evidence="1">
    <location>
        <begin position="17"/>
        <end position="33"/>
    </location>
</feature>
<reference evidence="2" key="1">
    <citation type="submission" date="2018-11" db="EMBL/GenBank/DDBJ databases">
        <authorList>
            <consortium name="Pathogen Informatics"/>
        </authorList>
    </citation>
    <scope>NUCLEOTIDE SEQUENCE</scope>
</reference>
<organism evidence="2 3">
    <name type="scientific">Protopolystoma xenopodis</name>
    <dbReference type="NCBI Taxonomy" id="117903"/>
    <lineage>
        <taxon>Eukaryota</taxon>
        <taxon>Metazoa</taxon>
        <taxon>Spiralia</taxon>
        <taxon>Lophotrochozoa</taxon>
        <taxon>Platyhelminthes</taxon>
        <taxon>Monogenea</taxon>
        <taxon>Polyopisthocotylea</taxon>
        <taxon>Polystomatidea</taxon>
        <taxon>Polystomatidae</taxon>
        <taxon>Protopolystoma</taxon>
    </lineage>
</organism>
<protein>
    <submittedName>
        <fullName evidence="2">Uncharacterized protein</fullName>
    </submittedName>
</protein>
<name>A0A448WGK8_9PLAT</name>
<evidence type="ECO:0000256" key="1">
    <source>
        <dbReference type="SAM" id="MobiDB-lite"/>
    </source>
</evidence>
<gene>
    <name evidence="2" type="ORF">PXEA_LOCUS4580</name>
</gene>
<accession>A0A448WGK8</accession>
<feature type="region of interest" description="Disordered" evidence="1">
    <location>
        <begin position="1"/>
        <end position="35"/>
    </location>
</feature>
<sequence length="107" mass="11159">MPQSLDFPDSGPPAKKGLGSSSVLPPTSTPPGTINMAYISSGGFIHETSKSDKETDSHATFRVSKFGGAVNLPAGNRGDPTGPTLNKVDSSSREVGGFFSQIYIDKE</sequence>
<dbReference type="AlphaFoldDB" id="A0A448WGK8"/>
<dbReference type="Proteomes" id="UP000784294">
    <property type="component" value="Unassembled WGS sequence"/>
</dbReference>
<evidence type="ECO:0000313" key="2">
    <source>
        <dbReference type="EMBL" id="VEL11140.1"/>
    </source>
</evidence>
<dbReference type="EMBL" id="CAAALY010010944">
    <property type="protein sequence ID" value="VEL11140.1"/>
    <property type="molecule type" value="Genomic_DNA"/>
</dbReference>
<feature type="region of interest" description="Disordered" evidence="1">
    <location>
        <begin position="68"/>
        <end position="90"/>
    </location>
</feature>